<dbReference type="AlphaFoldDB" id="A0A937K0F6"/>
<accession>A0A937K0F6</accession>
<gene>
    <name evidence="11" type="ORF">JL102_19330</name>
</gene>
<dbReference type="InterPro" id="IPR012910">
    <property type="entry name" value="Plug_dom"/>
</dbReference>
<dbReference type="Pfam" id="PF13715">
    <property type="entry name" value="CarbopepD_reg_2"/>
    <property type="match status" value="1"/>
</dbReference>
<dbReference type="InterPro" id="IPR037066">
    <property type="entry name" value="Plug_dom_sf"/>
</dbReference>
<evidence type="ECO:0000259" key="9">
    <source>
        <dbReference type="Pfam" id="PF07715"/>
    </source>
</evidence>
<comment type="subcellular location">
    <subcellularLocation>
        <location evidence="1 7">Cell outer membrane</location>
        <topology evidence="1 7">Multi-pass membrane protein</topology>
    </subcellularLocation>
</comment>
<evidence type="ECO:0000313" key="11">
    <source>
        <dbReference type="EMBL" id="MBL3658313.1"/>
    </source>
</evidence>
<proteinExistence type="inferred from homology"/>
<dbReference type="GO" id="GO:0009279">
    <property type="term" value="C:cell outer membrane"/>
    <property type="evidence" value="ECO:0007669"/>
    <property type="project" value="UniProtKB-SubCell"/>
</dbReference>
<keyword evidence="5 7" id="KW-0472">Membrane</keyword>
<evidence type="ECO:0000256" key="8">
    <source>
        <dbReference type="SAM" id="MobiDB-lite"/>
    </source>
</evidence>
<feature type="region of interest" description="Disordered" evidence="8">
    <location>
        <begin position="393"/>
        <end position="415"/>
    </location>
</feature>
<name>A0A937K0F6_9BACT</name>
<dbReference type="PANTHER" id="PTHR40980">
    <property type="entry name" value="PLUG DOMAIN-CONTAINING PROTEIN"/>
    <property type="match status" value="1"/>
</dbReference>
<keyword evidence="3 7" id="KW-1134">Transmembrane beta strand</keyword>
<dbReference type="Gene3D" id="2.170.130.10">
    <property type="entry name" value="TonB-dependent receptor, plug domain"/>
    <property type="match status" value="1"/>
</dbReference>
<keyword evidence="2 7" id="KW-0813">Transport</keyword>
<evidence type="ECO:0000256" key="6">
    <source>
        <dbReference type="ARBA" id="ARBA00023237"/>
    </source>
</evidence>
<protein>
    <submittedName>
        <fullName evidence="11">TonB-dependent receptor</fullName>
    </submittedName>
</protein>
<dbReference type="Gene3D" id="2.40.170.20">
    <property type="entry name" value="TonB-dependent receptor, beta-barrel domain"/>
    <property type="match status" value="1"/>
</dbReference>
<keyword evidence="6 7" id="KW-0998">Cell outer membrane</keyword>
<comment type="similarity">
    <text evidence="7">Belongs to the TonB-dependent receptor family.</text>
</comment>
<evidence type="ECO:0000313" key="12">
    <source>
        <dbReference type="Proteomes" id="UP000659388"/>
    </source>
</evidence>
<sequence length="807" mass="91662">MRVFLPVFLLFASLIPVFGQSGFQIKGKLIDGDSGKPLEYASVSVLQRTDSSLVTGGVTDGTGNFAVSIKKKGKYIVRTEFISYSPKYFHVELGAGNKEVQLGSITLNPDTETLKEVVVKGEKSQMVMELDKRVFNVGQDLSNIGASAADVLDNVPSVNVDIEGNVSLRGSSNVKILVNGKPSGLVGISSTDALRQLQGNLIERIEVVTNPSARYQAEGNAGIINIILKKDENQGVNGSFTVNGGYPADFGVSANVNYRKKWVNMFFNYGTNYRNSPGSGFDRQEFFNDGYSTYRTTDRDRSREGFSHNIRTGADFYLDDKSVITASALYRFSDEDNTTDLIYRNYDRNRVLLADSLRTDNEKEDEDNMDFALNYTREFNDKGHKLTADLQYRESDEVEDSEQRQGALADSGEDFNPNLFQRSYNEEFERNILFQTDYVYPFSDKGKLEAGLRANIRSIDNNYMVEEQNEQGQFEQLSDFSNNFKYDENIYAAYFIYGNKIDNFSYQLGVRSELTDITTQLVTTDERADKDYIGFFPSAHITYELANENSIQASYSRRLDRPSFWSLNPFFSYTDPRSIRSGNTDLDPEYTDAYELGYLKTWPSGSVYSSVYYRYTTDVIDRVSYQERVNGDTVIFSKPQNLSERNSYGVEFTLSQDVGNWWKLNGNANFYHQATDGDYEGQDLSSDAYTMSARVTSKMTLFDAFDFQLSGRYRAPERSTQGKRKSFYTIDTGLSKEVLDNKGTIALNVRDLLNSRKYRGETFGSNFYQESEFQWRSRQFLLTFTYRLNQKSTPKTDGDDYGGDGDF</sequence>
<dbReference type="Proteomes" id="UP000659388">
    <property type="component" value="Unassembled WGS sequence"/>
</dbReference>
<dbReference type="PROSITE" id="PS52016">
    <property type="entry name" value="TONB_DEPENDENT_REC_3"/>
    <property type="match status" value="1"/>
</dbReference>
<dbReference type="InterPro" id="IPR036942">
    <property type="entry name" value="Beta-barrel_TonB_sf"/>
</dbReference>
<evidence type="ECO:0000256" key="5">
    <source>
        <dbReference type="ARBA" id="ARBA00023136"/>
    </source>
</evidence>
<dbReference type="RefSeq" id="WP_202246109.1">
    <property type="nucleotide sequence ID" value="NZ_JAESIY010000012.1"/>
</dbReference>
<keyword evidence="12" id="KW-1185">Reference proteome</keyword>
<evidence type="ECO:0000259" key="10">
    <source>
        <dbReference type="Pfam" id="PF14905"/>
    </source>
</evidence>
<feature type="domain" description="Outer membrane protein beta-barrel" evidence="10">
    <location>
        <begin position="378"/>
        <end position="786"/>
    </location>
</feature>
<dbReference type="InterPro" id="IPR039426">
    <property type="entry name" value="TonB-dep_rcpt-like"/>
</dbReference>
<dbReference type="Gene3D" id="2.60.40.1120">
    <property type="entry name" value="Carboxypeptidase-like, regulatory domain"/>
    <property type="match status" value="1"/>
</dbReference>
<keyword evidence="4 7" id="KW-0812">Transmembrane</keyword>
<organism evidence="11 12">
    <name type="scientific">Fulvivirga sediminis</name>
    <dbReference type="NCBI Taxonomy" id="2803949"/>
    <lineage>
        <taxon>Bacteria</taxon>
        <taxon>Pseudomonadati</taxon>
        <taxon>Bacteroidota</taxon>
        <taxon>Cytophagia</taxon>
        <taxon>Cytophagales</taxon>
        <taxon>Fulvivirgaceae</taxon>
        <taxon>Fulvivirga</taxon>
    </lineage>
</organism>
<reference evidence="11" key="1">
    <citation type="submission" date="2021-01" db="EMBL/GenBank/DDBJ databases">
        <title>Fulvivirga kasyanovii gen. nov., sp nov., a novel member of the phylum Bacteroidetes isolated from seawater in a mussel farm.</title>
        <authorList>
            <person name="Zhao L.-H."/>
            <person name="Wang Z.-J."/>
        </authorList>
    </citation>
    <scope>NUCLEOTIDE SEQUENCE</scope>
    <source>
        <strain evidence="11">2943</strain>
    </source>
</reference>
<dbReference type="SUPFAM" id="SSF49464">
    <property type="entry name" value="Carboxypeptidase regulatory domain-like"/>
    <property type="match status" value="1"/>
</dbReference>
<dbReference type="Pfam" id="PF14905">
    <property type="entry name" value="OMP_b-brl_3"/>
    <property type="match status" value="1"/>
</dbReference>
<evidence type="ECO:0000256" key="3">
    <source>
        <dbReference type="ARBA" id="ARBA00022452"/>
    </source>
</evidence>
<dbReference type="InterPro" id="IPR041700">
    <property type="entry name" value="OMP_b-brl_3"/>
</dbReference>
<feature type="domain" description="TonB-dependent receptor plug" evidence="9">
    <location>
        <begin position="146"/>
        <end position="222"/>
    </location>
</feature>
<dbReference type="Pfam" id="PF07715">
    <property type="entry name" value="Plug"/>
    <property type="match status" value="1"/>
</dbReference>
<evidence type="ECO:0000256" key="2">
    <source>
        <dbReference type="ARBA" id="ARBA00022448"/>
    </source>
</evidence>
<evidence type="ECO:0000256" key="4">
    <source>
        <dbReference type="ARBA" id="ARBA00022692"/>
    </source>
</evidence>
<dbReference type="SUPFAM" id="SSF56935">
    <property type="entry name" value="Porins"/>
    <property type="match status" value="1"/>
</dbReference>
<evidence type="ECO:0000256" key="7">
    <source>
        <dbReference type="PROSITE-ProRule" id="PRU01360"/>
    </source>
</evidence>
<dbReference type="PANTHER" id="PTHR40980:SF4">
    <property type="entry name" value="TONB-DEPENDENT RECEPTOR-LIKE BETA-BARREL DOMAIN-CONTAINING PROTEIN"/>
    <property type="match status" value="1"/>
</dbReference>
<comment type="caution">
    <text evidence="11">The sequence shown here is derived from an EMBL/GenBank/DDBJ whole genome shotgun (WGS) entry which is preliminary data.</text>
</comment>
<dbReference type="InterPro" id="IPR008969">
    <property type="entry name" value="CarboxyPept-like_regulatory"/>
</dbReference>
<keyword evidence="11" id="KW-0675">Receptor</keyword>
<evidence type="ECO:0000256" key="1">
    <source>
        <dbReference type="ARBA" id="ARBA00004571"/>
    </source>
</evidence>
<dbReference type="EMBL" id="JAESIY010000012">
    <property type="protein sequence ID" value="MBL3658313.1"/>
    <property type="molecule type" value="Genomic_DNA"/>
</dbReference>